<dbReference type="EMBL" id="BAABUK010000023">
    <property type="protein sequence ID" value="GAA5814832.1"/>
    <property type="molecule type" value="Genomic_DNA"/>
</dbReference>
<name>A0ABP9Z6V9_9FUNG</name>
<evidence type="ECO:0008006" key="5">
    <source>
        <dbReference type="Google" id="ProtNLM"/>
    </source>
</evidence>
<accession>A0ABP9Z6V9</accession>
<dbReference type="InterPro" id="IPR050357">
    <property type="entry name" value="Arrestin_domain-protein"/>
</dbReference>
<feature type="domain" description="Arrestin C-terminal-like" evidence="2">
    <location>
        <begin position="166"/>
        <end position="303"/>
    </location>
</feature>
<reference evidence="3 4" key="1">
    <citation type="submission" date="2024-04" db="EMBL/GenBank/DDBJ databases">
        <title>genome sequences of Mucor flavus KT1a and Helicostylum pulchrum KT1b strains isolated from the surface of a dry-aged beef.</title>
        <authorList>
            <person name="Toyotome T."/>
            <person name="Hosono M."/>
            <person name="Torimaru M."/>
            <person name="Fukuda K."/>
            <person name="Mikami N."/>
        </authorList>
    </citation>
    <scope>NUCLEOTIDE SEQUENCE [LARGE SCALE GENOMIC DNA]</scope>
    <source>
        <strain evidence="3 4">KT1a</strain>
    </source>
</reference>
<sequence>MFRKSVSIDLVEPVVCLRGQPKDKQTINILRGAVRLQLTHACIVHSITIQFIGVSKTLWPEASQHWDKHILVDSIIPISKNSVLLKKGTHAFPFEILLSNALSESIECGLGHIRYKLLCQVHVKPRFLIKSVLQSQKQVVLVRLPSLENQLQSVTQTHVINDVGGQLTLNIERGQLIPGTLLPISLHFNQRCAVHAIEQLSVKLVERQKYKAPSKQTTRILHHEIVLSPNSNNSQDTLALTKSTSDTGGSEIRIVYVVPDKHTLKVRPSTSHPNIRVRHWIQIHTRLLLNDGTIKDLQMDASISVLLSCMDHYLTLPVYNQEPESSTSADTAVMTAAAAAATKTATTTVSHALSTTSISSITSSIKPNSWLKKIYPIKNSHNRILDDKSSHYNNNNNLMMLMTAPPPSYEEIQ</sequence>
<evidence type="ECO:0000313" key="3">
    <source>
        <dbReference type="EMBL" id="GAA5814832.1"/>
    </source>
</evidence>
<dbReference type="Pfam" id="PF00339">
    <property type="entry name" value="Arrestin_N"/>
    <property type="match status" value="1"/>
</dbReference>
<evidence type="ECO:0000259" key="2">
    <source>
        <dbReference type="Pfam" id="PF02752"/>
    </source>
</evidence>
<dbReference type="PANTHER" id="PTHR11188:SF17">
    <property type="entry name" value="FI21816P1"/>
    <property type="match status" value="1"/>
</dbReference>
<dbReference type="InterPro" id="IPR011022">
    <property type="entry name" value="Arrestin_C-like"/>
</dbReference>
<dbReference type="PANTHER" id="PTHR11188">
    <property type="entry name" value="ARRESTIN DOMAIN CONTAINING PROTEIN"/>
    <property type="match status" value="1"/>
</dbReference>
<keyword evidence="4" id="KW-1185">Reference proteome</keyword>
<dbReference type="InterPro" id="IPR011021">
    <property type="entry name" value="Arrestin-like_N"/>
</dbReference>
<dbReference type="Proteomes" id="UP001473302">
    <property type="component" value="Unassembled WGS sequence"/>
</dbReference>
<protein>
    <recommendedName>
        <fullName evidence="5">Arrestin C-terminal-like domain-containing protein</fullName>
    </recommendedName>
</protein>
<dbReference type="SUPFAM" id="SSF81296">
    <property type="entry name" value="E set domains"/>
    <property type="match status" value="1"/>
</dbReference>
<organism evidence="3 4">
    <name type="scientific">Mucor flavus</name>
    <dbReference type="NCBI Taxonomy" id="439312"/>
    <lineage>
        <taxon>Eukaryota</taxon>
        <taxon>Fungi</taxon>
        <taxon>Fungi incertae sedis</taxon>
        <taxon>Mucoromycota</taxon>
        <taxon>Mucoromycotina</taxon>
        <taxon>Mucoromycetes</taxon>
        <taxon>Mucorales</taxon>
        <taxon>Mucorineae</taxon>
        <taxon>Mucoraceae</taxon>
        <taxon>Mucor</taxon>
    </lineage>
</organism>
<feature type="domain" description="Arrestin-like N-terminal" evidence="1">
    <location>
        <begin position="80"/>
        <end position="127"/>
    </location>
</feature>
<dbReference type="Gene3D" id="2.60.40.640">
    <property type="match status" value="1"/>
</dbReference>
<dbReference type="InterPro" id="IPR014752">
    <property type="entry name" value="Arrestin-like_C"/>
</dbReference>
<dbReference type="InterPro" id="IPR014756">
    <property type="entry name" value="Ig_E-set"/>
</dbReference>
<evidence type="ECO:0000259" key="1">
    <source>
        <dbReference type="Pfam" id="PF00339"/>
    </source>
</evidence>
<dbReference type="Pfam" id="PF02752">
    <property type="entry name" value="Arrestin_C"/>
    <property type="match status" value="1"/>
</dbReference>
<proteinExistence type="predicted"/>
<comment type="caution">
    <text evidence="3">The sequence shown here is derived from an EMBL/GenBank/DDBJ whole genome shotgun (WGS) entry which is preliminary data.</text>
</comment>
<evidence type="ECO:0000313" key="4">
    <source>
        <dbReference type="Proteomes" id="UP001473302"/>
    </source>
</evidence>
<gene>
    <name evidence="3" type="ORF">MFLAVUS_008335</name>
</gene>